<dbReference type="Gene3D" id="3.30.70.1020">
    <property type="entry name" value="Trehalose-6-phosphate phosphatase related protein, domain 2"/>
    <property type="match status" value="1"/>
</dbReference>
<dbReference type="RefSeq" id="WP_319844732.1">
    <property type="nucleotide sequence ID" value="NZ_JAXAFJ010000006.1"/>
</dbReference>
<dbReference type="Proteomes" id="UP001274321">
    <property type="component" value="Unassembled WGS sequence"/>
</dbReference>
<name>A0ABU4RP37_9HYPH</name>
<evidence type="ECO:0000256" key="3">
    <source>
        <dbReference type="ARBA" id="ARBA00022801"/>
    </source>
</evidence>
<evidence type="ECO:0000256" key="2">
    <source>
        <dbReference type="ARBA" id="ARBA00008770"/>
    </source>
</evidence>
<evidence type="ECO:0000313" key="6">
    <source>
        <dbReference type="Proteomes" id="UP001274321"/>
    </source>
</evidence>
<evidence type="ECO:0000313" key="5">
    <source>
        <dbReference type="EMBL" id="MDX6806603.1"/>
    </source>
</evidence>
<dbReference type="PANTHER" id="PTHR43768:SF3">
    <property type="entry name" value="TREHALOSE 6-PHOSPHATE PHOSPHATASE"/>
    <property type="match status" value="1"/>
</dbReference>
<dbReference type="InterPro" id="IPR006379">
    <property type="entry name" value="HAD-SF_hydro_IIB"/>
</dbReference>
<dbReference type="NCBIfam" id="TIGR00685">
    <property type="entry name" value="T6PP"/>
    <property type="match status" value="1"/>
</dbReference>
<evidence type="ECO:0000256" key="4">
    <source>
        <dbReference type="RuleBase" id="RU361117"/>
    </source>
</evidence>
<dbReference type="EMBL" id="JAXAFJ010000006">
    <property type="protein sequence ID" value="MDX6806603.1"/>
    <property type="molecule type" value="Genomic_DNA"/>
</dbReference>
<comment type="similarity">
    <text evidence="2 4">Belongs to the trehalose phosphatase family.</text>
</comment>
<dbReference type="PROSITE" id="PS01228">
    <property type="entry name" value="COF_1"/>
    <property type="match status" value="1"/>
</dbReference>
<comment type="pathway">
    <text evidence="1 4">Glycan biosynthesis; trehalose biosynthesis.</text>
</comment>
<sequence length="247" mass="26973">MPNRLADISHDRTAVFLDVDGTLLNIAERPEGVVVPEDLPRTLDRLREACGGALALVTGREIATVDGFFAPLRLAVAGVHGAEIRLADGRDVGLPPHPHLAEVTARLQSFVERNEGLILEKKGRAVAIHFRQVPELCQAVENVAREALSLADDGLELQLGKMVVELRPARADKGAAIDIFMETEPFRGREPLFIGDDWTDESAFQAVNARGGRSIRVGRDIRPTEAKENLPDADAVREWLARMAGQV</sequence>
<comment type="cofactor">
    <cofactor evidence="4">
        <name>Mg(2+)</name>
        <dbReference type="ChEBI" id="CHEBI:18420"/>
    </cofactor>
</comment>
<dbReference type="PANTHER" id="PTHR43768">
    <property type="entry name" value="TREHALOSE 6-PHOSPHATE PHOSPHATASE"/>
    <property type="match status" value="1"/>
</dbReference>
<dbReference type="Gene3D" id="3.40.50.1000">
    <property type="entry name" value="HAD superfamily/HAD-like"/>
    <property type="match status" value="1"/>
</dbReference>
<organism evidence="5 6">
    <name type="scientific">Terrihabitans rhizophilus</name>
    <dbReference type="NCBI Taxonomy" id="3092662"/>
    <lineage>
        <taxon>Bacteria</taxon>
        <taxon>Pseudomonadati</taxon>
        <taxon>Pseudomonadota</taxon>
        <taxon>Alphaproteobacteria</taxon>
        <taxon>Hyphomicrobiales</taxon>
        <taxon>Terrihabitans</taxon>
    </lineage>
</organism>
<comment type="function">
    <text evidence="4">Removes the phosphate from trehalose 6-phosphate to produce free trehalose.</text>
</comment>
<dbReference type="InterPro" id="IPR036412">
    <property type="entry name" value="HAD-like_sf"/>
</dbReference>
<reference evidence="5 6" key="1">
    <citation type="submission" date="2023-11" db="EMBL/GenBank/DDBJ databases">
        <authorList>
            <person name="Bao R."/>
        </authorList>
    </citation>
    <scope>NUCLEOTIDE SEQUENCE [LARGE SCALE GENOMIC DNA]</scope>
    <source>
        <strain evidence="5 6">PJ23</strain>
    </source>
</reference>
<dbReference type="InterPro" id="IPR044651">
    <property type="entry name" value="OTSB-like"/>
</dbReference>
<protein>
    <recommendedName>
        <fullName evidence="4">Trehalose 6-phosphate phosphatase</fullName>
        <ecNumber evidence="4">3.1.3.12</ecNumber>
    </recommendedName>
</protein>
<dbReference type="GO" id="GO:0004805">
    <property type="term" value="F:trehalose-phosphatase activity"/>
    <property type="evidence" value="ECO:0007669"/>
    <property type="project" value="UniProtKB-EC"/>
</dbReference>
<dbReference type="Pfam" id="PF02358">
    <property type="entry name" value="Trehalose_PPase"/>
    <property type="match status" value="1"/>
</dbReference>
<accession>A0ABU4RP37</accession>
<keyword evidence="4" id="KW-0479">Metal-binding</keyword>
<dbReference type="InterPro" id="IPR003337">
    <property type="entry name" value="Trehalose_PPase"/>
</dbReference>
<gene>
    <name evidence="5" type="primary">otsB</name>
    <name evidence="5" type="ORF">SCD90_11045</name>
</gene>
<proteinExistence type="inferred from homology"/>
<dbReference type="NCBIfam" id="TIGR01484">
    <property type="entry name" value="HAD-SF-IIB"/>
    <property type="match status" value="1"/>
</dbReference>
<keyword evidence="6" id="KW-1185">Reference proteome</keyword>
<comment type="caution">
    <text evidence="5">The sequence shown here is derived from an EMBL/GenBank/DDBJ whole genome shotgun (WGS) entry which is preliminary data.</text>
</comment>
<dbReference type="EC" id="3.1.3.12" evidence="4"/>
<dbReference type="CDD" id="cd01627">
    <property type="entry name" value="HAD_TPP"/>
    <property type="match status" value="1"/>
</dbReference>
<keyword evidence="3 4" id="KW-0378">Hydrolase</keyword>
<comment type="catalytic activity">
    <reaction evidence="4">
        <text>alpha,alpha-trehalose 6-phosphate + H2O = alpha,alpha-trehalose + phosphate</text>
        <dbReference type="Rhea" id="RHEA:23420"/>
        <dbReference type="ChEBI" id="CHEBI:15377"/>
        <dbReference type="ChEBI" id="CHEBI:16551"/>
        <dbReference type="ChEBI" id="CHEBI:43474"/>
        <dbReference type="ChEBI" id="CHEBI:58429"/>
        <dbReference type="EC" id="3.1.3.12"/>
    </reaction>
</comment>
<dbReference type="SUPFAM" id="SSF56784">
    <property type="entry name" value="HAD-like"/>
    <property type="match status" value="1"/>
</dbReference>
<dbReference type="InterPro" id="IPR023214">
    <property type="entry name" value="HAD_sf"/>
</dbReference>
<evidence type="ECO:0000256" key="1">
    <source>
        <dbReference type="ARBA" id="ARBA00005199"/>
    </source>
</evidence>
<keyword evidence="4" id="KW-0460">Magnesium</keyword>